<dbReference type="SUPFAM" id="SSF74650">
    <property type="entry name" value="Galactose mutarotase-like"/>
    <property type="match status" value="1"/>
</dbReference>
<dbReference type="SUPFAM" id="SSF49785">
    <property type="entry name" value="Galactose-binding domain-like"/>
    <property type="match status" value="1"/>
</dbReference>
<evidence type="ECO:0000256" key="8">
    <source>
        <dbReference type="RuleBase" id="RU361154"/>
    </source>
</evidence>
<dbReference type="InterPro" id="IPR023232">
    <property type="entry name" value="Glyco_hydro_2_AS"/>
</dbReference>
<dbReference type="Pfam" id="PF16353">
    <property type="entry name" value="LacZ_4"/>
    <property type="match status" value="1"/>
</dbReference>
<dbReference type="Proteomes" id="UP000238176">
    <property type="component" value="Unassembled WGS sequence"/>
</dbReference>
<feature type="domain" description="Beta galactosidase small chain/" evidence="11">
    <location>
        <begin position="825"/>
        <end position="1098"/>
    </location>
</feature>
<dbReference type="InterPro" id="IPR013783">
    <property type="entry name" value="Ig-like_fold"/>
</dbReference>
<evidence type="ECO:0000313" key="13">
    <source>
        <dbReference type="Proteomes" id="UP000238176"/>
    </source>
</evidence>
<dbReference type="SUPFAM" id="SSF49303">
    <property type="entry name" value="beta-Galactosidase/glucuronidase domain"/>
    <property type="match status" value="2"/>
</dbReference>
<evidence type="ECO:0000256" key="9">
    <source>
        <dbReference type="SAM" id="MobiDB-lite"/>
    </source>
</evidence>
<sequence>MFAAALAATPRRNDMAASTEPGGRARRRTVIGGGLAALGSASLPLAAEPAAAQQETDADGLDAAAWTDPPNGYPEWNNNIGIFQVGAEPAHATFTPYADLAQALAADRTDSPYRLGLDGDWRFQHADRPADRDLDFYRTDLDDSGWDTMPVPANWQPEGYDFPIYLNFTYPWWGANGQNENAQPPYAPTRFNPVGQYRRSFDLPSAWQGRRVHLHFEGVKSGFYLWVNGTKVGYREGSYTPSEFDITDHVHSGANQIAVEVYRFPDGDWLEDQDMIRLSGVFRPVFLYSLPAVHLRDFKIDTPLRDNYTNADLAVAVAVRNRGAQQTATYTVETQLYDAGGQAVWSAPLQTQVAIGSVQPGQDATGKGAKAVQGPRLWSAEHPNLYTAVLRLRDPSGAVTQTVSARVGFREFAIRDGLMRINGRPVSLRGVNRHEMDPDHAAALTREDMIRDIAVMKRLNINAMRTSHYPNHPDWYDLADEYGMYVMDEANLETHGVRDDYPASNAAWTAAVVDRAAQMVHRDKNHPSVVMWSLGNEAGGGSNFVAMRDWIKAADPTRIVQYEGDNRPAVSDIRSQMYNTAAGIRDRALDTGDTRPYILVEYSHAMGNSNGGFKEYWDVIRQYPVLQGGYIWDFTDQGLRWPIPLGGGATYLAYGGDWGDSPNDGNFCANGIVSAERKPAGKAAEVKRVYQALNTTAGTDLAAGDVRITNEFAFTNANEFDGKWALVADGETVQSGSLTAAQLDIAPLTSKAIRVPVQRPASPAPGAEYFLELSFTLKAATAWADAGHEVAAQQLAVDFDSPPVVPVPITEVPTLADTEASDRITVAGDGFSVTVSKTTGEITAYEAMGMRLVDSGPVPNFWRAPTDNDRGNGHPSRNGTWRTAGRNRTVTGVTVARPSDRSRQITVRGTLPTSTQSTYTTTYTVYGNGEIKVDFTLHPGASSLPYIPEVGTMLFLPASLERMHYYGRGPEENHWDRHTGTDVGVYSSTVAEQWTGYIRPQENGNKTDVRWVALVDGSGRGLLAAGEPLLEVNASHFTPEDLSGSARHDYQLTPRQEVVLRLNHRQTGVGGDNSWGAQPLDQYKLFANRDYTYTYRLRPLPAVDQATALSRRPTETGGVSGPVQPGVYYRLSPQHSGKAADITGASAAAGAALVQWTPNNGANQQFDFVDAGSGYWRIRARHSGLVLQVAGTGTGADITQQPSSSATTQQWQVTDHGGGTVSLVNRASGLAMDVWSQSTADGARISQWTYTGAANQRFNLQRT</sequence>
<accession>A0A2T0UL61</accession>
<dbReference type="GO" id="GO:0005990">
    <property type="term" value="P:lactose catabolic process"/>
    <property type="evidence" value="ECO:0007669"/>
    <property type="project" value="TreeGrafter"/>
</dbReference>
<dbReference type="InterPro" id="IPR035992">
    <property type="entry name" value="Ricin_B-like_lectins"/>
</dbReference>
<proteinExistence type="inferred from homology"/>
<evidence type="ECO:0000313" key="12">
    <source>
        <dbReference type="EMBL" id="PRY58673.1"/>
    </source>
</evidence>
<comment type="similarity">
    <text evidence="2 8">Belongs to the glycosyl hydrolase 2 family.</text>
</comment>
<dbReference type="InterPro" id="IPR004199">
    <property type="entry name" value="B-gal_small/dom_5"/>
</dbReference>
<dbReference type="FunFam" id="2.60.40.10:FF:000680">
    <property type="entry name" value="Beta-galactosidase"/>
    <property type="match status" value="1"/>
</dbReference>
<dbReference type="InterPro" id="IPR006103">
    <property type="entry name" value="Glyco_hydro_2_cat"/>
</dbReference>
<dbReference type="Pfam" id="PF02836">
    <property type="entry name" value="Glyco_hydro_2_C"/>
    <property type="match status" value="1"/>
</dbReference>
<evidence type="ECO:0000256" key="1">
    <source>
        <dbReference type="ARBA" id="ARBA00001412"/>
    </source>
</evidence>
<dbReference type="EC" id="3.2.1.23" evidence="3 8"/>
<dbReference type="PROSITE" id="PS00719">
    <property type="entry name" value="GLYCOSYL_HYDROL_F2_1"/>
    <property type="match status" value="1"/>
</dbReference>
<dbReference type="CDD" id="cd00161">
    <property type="entry name" value="beta-trefoil_Ricin-like"/>
    <property type="match status" value="1"/>
</dbReference>
<evidence type="ECO:0000256" key="4">
    <source>
        <dbReference type="ARBA" id="ARBA00013303"/>
    </source>
</evidence>
<feature type="compositionally biased region" description="Polar residues" evidence="9">
    <location>
        <begin position="875"/>
        <end position="884"/>
    </location>
</feature>
<dbReference type="InterPro" id="IPR050347">
    <property type="entry name" value="Bact_Beta-galactosidase"/>
</dbReference>
<evidence type="ECO:0000256" key="6">
    <source>
        <dbReference type="ARBA" id="ARBA00023295"/>
    </source>
</evidence>
<dbReference type="GO" id="GO:0030246">
    <property type="term" value="F:carbohydrate binding"/>
    <property type="evidence" value="ECO:0007669"/>
    <property type="project" value="InterPro"/>
</dbReference>
<dbReference type="EMBL" id="PVTJ01000005">
    <property type="protein sequence ID" value="PRY58673.1"/>
    <property type="molecule type" value="Genomic_DNA"/>
</dbReference>
<evidence type="ECO:0000259" key="11">
    <source>
        <dbReference type="SMART" id="SM01038"/>
    </source>
</evidence>
<protein>
    <recommendedName>
        <fullName evidence="4 8">Beta-galactosidase</fullName>
        <ecNumber evidence="3 8">3.2.1.23</ecNumber>
    </recommendedName>
    <alternativeName>
        <fullName evidence="7 8">Lactase</fullName>
    </alternativeName>
</protein>
<feature type="domain" description="Ricin B lectin" evidence="10">
    <location>
        <begin position="1125"/>
        <end position="1261"/>
    </location>
</feature>
<dbReference type="InterPro" id="IPR006104">
    <property type="entry name" value="Glyco_hydro_2_N"/>
</dbReference>
<feature type="region of interest" description="Disordered" evidence="9">
    <location>
        <begin position="6"/>
        <end position="26"/>
    </location>
</feature>
<keyword evidence="5 8" id="KW-0378">Hydrolase</keyword>
<dbReference type="InterPro" id="IPR023230">
    <property type="entry name" value="Glyco_hydro_2_CS"/>
</dbReference>
<dbReference type="PRINTS" id="PR00132">
    <property type="entry name" value="GLHYDRLASE2"/>
</dbReference>
<evidence type="ECO:0000256" key="2">
    <source>
        <dbReference type="ARBA" id="ARBA00007401"/>
    </source>
</evidence>
<dbReference type="InterPro" id="IPR011013">
    <property type="entry name" value="Gal_mutarotase_sf_dom"/>
</dbReference>
<dbReference type="InterPro" id="IPR000772">
    <property type="entry name" value="Ricin_B_lectin"/>
</dbReference>
<comment type="catalytic activity">
    <reaction evidence="1 8">
        <text>Hydrolysis of terminal non-reducing beta-D-galactose residues in beta-D-galactosides.</text>
        <dbReference type="EC" id="3.2.1.23"/>
    </reaction>
</comment>
<dbReference type="Gene3D" id="2.80.10.50">
    <property type="match status" value="1"/>
</dbReference>
<evidence type="ECO:0000259" key="10">
    <source>
        <dbReference type="SMART" id="SM00458"/>
    </source>
</evidence>
<dbReference type="PANTHER" id="PTHR46323:SF2">
    <property type="entry name" value="BETA-GALACTOSIDASE"/>
    <property type="match status" value="1"/>
</dbReference>
<dbReference type="Pfam" id="PF02929">
    <property type="entry name" value="Bgal_small_N"/>
    <property type="match status" value="1"/>
</dbReference>
<dbReference type="SMART" id="SM01038">
    <property type="entry name" value="Bgal_small_N"/>
    <property type="match status" value="1"/>
</dbReference>
<reference evidence="12 13" key="1">
    <citation type="submission" date="2018-03" db="EMBL/GenBank/DDBJ databases">
        <title>Genomic Encyclopedia of Type Strains, Phase III (KMG-III): the genomes of soil and plant-associated and newly described type strains.</title>
        <authorList>
            <person name="Whitman W."/>
        </authorList>
    </citation>
    <scope>NUCLEOTIDE SEQUENCE [LARGE SCALE GENOMIC DNA]</scope>
    <source>
        <strain evidence="12 13">CGMCC 4.7067</strain>
    </source>
</reference>
<organism evidence="12 13">
    <name type="scientific">Glycomyces artemisiae</name>
    <dbReference type="NCBI Taxonomy" id="1076443"/>
    <lineage>
        <taxon>Bacteria</taxon>
        <taxon>Bacillati</taxon>
        <taxon>Actinomycetota</taxon>
        <taxon>Actinomycetes</taxon>
        <taxon>Glycomycetales</taxon>
        <taxon>Glycomycetaceae</taxon>
        <taxon>Glycomyces</taxon>
    </lineage>
</organism>
<dbReference type="Gene3D" id="3.20.20.80">
    <property type="entry name" value="Glycosidases"/>
    <property type="match status" value="1"/>
</dbReference>
<dbReference type="Pfam" id="PF02837">
    <property type="entry name" value="Glyco_hydro_2_N"/>
    <property type="match status" value="1"/>
</dbReference>
<keyword evidence="6 8" id="KW-0326">Glycosidase</keyword>
<name>A0A2T0UL61_9ACTN</name>
<gene>
    <name evidence="12" type="ORF">B0I28_105388</name>
</gene>
<dbReference type="PROSITE" id="PS50231">
    <property type="entry name" value="RICIN_B_LECTIN"/>
    <property type="match status" value="1"/>
</dbReference>
<dbReference type="Gene3D" id="2.70.98.10">
    <property type="match status" value="1"/>
</dbReference>
<dbReference type="Gene3D" id="2.60.40.10">
    <property type="entry name" value="Immunoglobulins"/>
    <property type="match status" value="2"/>
</dbReference>
<evidence type="ECO:0000256" key="7">
    <source>
        <dbReference type="ARBA" id="ARBA00032230"/>
    </source>
</evidence>
<dbReference type="InterPro" id="IPR017853">
    <property type="entry name" value="GH"/>
</dbReference>
<dbReference type="InterPro" id="IPR008979">
    <property type="entry name" value="Galactose-bd-like_sf"/>
</dbReference>
<dbReference type="SMART" id="SM00458">
    <property type="entry name" value="RICIN"/>
    <property type="match status" value="1"/>
</dbReference>
<dbReference type="SUPFAM" id="SSF51445">
    <property type="entry name" value="(Trans)glycosidases"/>
    <property type="match status" value="1"/>
</dbReference>
<dbReference type="AlphaFoldDB" id="A0A2T0UL61"/>
<dbReference type="InterPro" id="IPR006101">
    <property type="entry name" value="Glyco_hydro_2"/>
</dbReference>
<evidence type="ECO:0000256" key="3">
    <source>
        <dbReference type="ARBA" id="ARBA00012756"/>
    </source>
</evidence>
<comment type="caution">
    <text evidence="12">The sequence shown here is derived from an EMBL/GenBank/DDBJ whole genome shotgun (WGS) entry which is preliminary data.</text>
</comment>
<dbReference type="Pfam" id="PF14200">
    <property type="entry name" value="RicinB_lectin_2"/>
    <property type="match status" value="2"/>
</dbReference>
<keyword evidence="13" id="KW-1185">Reference proteome</keyword>
<dbReference type="SUPFAM" id="SSF50370">
    <property type="entry name" value="Ricin B-like lectins"/>
    <property type="match status" value="1"/>
</dbReference>
<dbReference type="GO" id="GO:0009341">
    <property type="term" value="C:beta-galactosidase complex"/>
    <property type="evidence" value="ECO:0007669"/>
    <property type="project" value="InterPro"/>
</dbReference>
<dbReference type="Pfam" id="PF00703">
    <property type="entry name" value="Glyco_hydro_2"/>
    <property type="match status" value="1"/>
</dbReference>
<evidence type="ECO:0000256" key="5">
    <source>
        <dbReference type="ARBA" id="ARBA00022801"/>
    </source>
</evidence>
<feature type="region of interest" description="Disordered" evidence="9">
    <location>
        <begin position="863"/>
        <end position="884"/>
    </location>
</feature>
<dbReference type="InterPro" id="IPR006102">
    <property type="entry name" value="Ig-like_GH2"/>
</dbReference>
<dbReference type="PANTHER" id="PTHR46323">
    <property type="entry name" value="BETA-GALACTOSIDASE"/>
    <property type="match status" value="1"/>
</dbReference>
<dbReference type="GO" id="GO:0004565">
    <property type="term" value="F:beta-galactosidase activity"/>
    <property type="evidence" value="ECO:0007669"/>
    <property type="project" value="UniProtKB-EC"/>
</dbReference>
<dbReference type="InterPro" id="IPR032312">
    <property type="entry name" value="LacZ_4"/>
</dbReference>
<dbReference type="Gene3D" id="2.60.120.260">
    <property type="entry name" value="Galactose-binding domain-like"/>
    <property type="match status" value="1"/>
</dbReference>
<dbReference type="InterPro" id="IPR014718">
    <property type="entry name" value="GH-type_carb-bd"/>
</dbReference>
<dbReference type="PROSITE" id="PS00608">
    <property type="entry name" value="GLYCOSYL_HYDROL_F2_2"/>
    <property type="match status" value="1"/>
</dbReference>
<dbReference type="InterPro" id="IPR036156">
    <property type="entry name" value="Beta-gal/glucu_dom_sf"/>
</dbReference>